<evidence type="ECO:0000256" key="1">
    <source>
        <dbReference type="ARBA" id="ARBA00009183"/>
    </source>
</evidence>
<feature type="compositionally biased region" description="Pro residues" evidence="7">
    <location>
        <begin position="1"/>
        <end position="15"/>
    </location>
</feature>
<dbReference type="Proteomes" id="UP000695264">
    <property type="component" value="Unassembled WGS sequence"/>
</dbReference>
<reference evidence="8 9" key="1">
    <citation type="submission" date="2020-03" db="EMBL/GenBank/DDBJ databases">
        <title>WGS of actinomycetes isolated from Thailand.</title>
        <authorList>
            <person name="Thawai C."/>
        </authorList>
    </citation>
    <scope>NUCLEOTIDE SEQUENCE [LARGE SCALE GENOMIC DNA]</scope>
    <source>
        <strain evidence="8 9">PLAI 1-29</strain>
    </source>
</reference>
<feature type="region of interest" description="Disordered" evidence="7">
    <location>
        <begin position="1"/>
        <end position="42"/>
    </location>
</feature>
<evidence type="ECO:0000313" key="8">
    <source>
        <dbReference type="EMBL" id="NJQ00196.1"/>
    </source>
</evidence>
<organism evidence="8 9">
    <name type="scientific">Streptomyces zingiberis</name>
    <dbReference type="NCBI Taxonomy" id="2053010"/>
    <lineage>
        <taxon>Bacteria</taxon>
        <taxon>Bacillati</taxon>
        <taxon>Actinomycetota</taxon>
        <taxon>Actinomycetes</taxon>
        <taxon>Kitasatosporales</taxon>
        <taxon>Streptomycetaceae</taxon>
        <taxon>Streptomyces</taxon>
    </lineage>
</organism>
<dbReference type="InterPro" id="IPR000960">
    <property type="entry name" value="Flavin_mOase"/>
</dbReference>
<dbReference type="RefSeq" id="WP_168100821.1">
    <property type="nucleotide sequence ID" value="NZ_JAATEN010000004.1"/>
</dbReference>
<sequence>MPPAAPPPAPSPPPSAGLSLPGGPPPVPQPGDAGAGPRTAPRRSALLPRAGRSARIAVIGAGPAGLTSAKQALAEGHEVVVYERNADVGGVWDPGSGGAYPGVRMQHSRMSLPFSDFPPERVADFPTLPQVHAYLRAYAERFGVLARCRFGHRVARVARRAGGGWRVTAERDGHAPATEEFDAVLVAVGELWEPRLPDRMPGPGAAVRVWTAKSYRGPEGFAGRRTLVVGGGVSGADIAAELSDAGARVDWSLRTRPLFLPRDCGGVYNDALFSYAGRIALEELPYRDYLEWLGDLLPEYMAMYRETGLLPRKGFHGAVHINDKVIPRVYRGRIRPRPAFGGFTPDGAAVLTDGTTRTERSYDDVVLCLGYAAPDHGFIEDFRPEDLYGHHVHRRDPTLAVIGVPAGAEGFGAACPYVEAVAGWVLAVLGGRAELPDAAGRAAWCERTAAGSAARAGERAHLDCWLETVRMGLAAGTLPDPHTRFAAYWRLVSGTVAPSRLRPEGPAVPRPAAFDGLVDLDHVRHRILAALPLTDRDTLLATAEIGREDYEAALSVPPGRELPPWLPYRRWRASRPPAAVPG</sequence>
<gene>
    <name evidence="8" type="ORF">HCK00_06510</name>
</gene>
<keyword evidence="9" id="KW-1185">Reference proteome</keyword>
<dbReference type="InterPro" id="IPR050346">
    <property type="entry name" value="FMO-like"/>
</dbReference>
<dbReference type="EMBL" id="JAATEN010000004">
    <property type="protein sequence ID" value="NJQ00196.1"/>
    <property type="molecule type" value="Genomic_DNA"/>
</dbReference>
<protein>
    <submittedName>
        <fullName evidence="8">NAD(P)-binding domain-containing protein</fullName>
    </submittedName>
</protein>
<accession>A0ABX1BR81</accession>
<name>A0ABX1BR81_9ACTN</name>
<keyword evidence="6" id="KW-0560">Oxidoreductase</keyword>
<evidence type="ECO:0000256" key="5">
    <source>
        <dbReference type="ARBA" id="ARBA00022857"/>
    </source>
</evidence>
<dbReference type="SUPFAM" id="SSF51905">
    <property type="entry name" value="FAD/NAD(P)-binding domain"/>
    <property type="match status" value="2"/>
</dbReference>
<comment type="similarity">
    <text evidence="1">Belongs to the FMO family.</text>
</comment>
<dbReference type="Pfam" id="PF00743">
    <property type="entry name" value="FMO-like"/>
    <property type="match status" value="1"/>
</dbReference>
<evidence type="ECO:0000256" key="6">
    <source>
        <dbReference type="ARBA" id="ARBA00023002"/>
    </source>
</evidence>
<comment type="caution">
    <text evidence="8">The sequence shown here is derived from an EMBL/GenBank/DDBJ whole genome shotgun (WGS) entry which is preliminary data.</text>
</comment>
<evidence type="ECO:0000256" key="2">
    <source>
        <dbReference type="ARBA" id="ARBA00010139"/>
    </source>
</evidence>
<keyword evidence="4" id="KW-0274">FAD</keyword>
<keyword evidence="3" id="KW-0285">Flavoprotein</keyword>
<proteinExistence type="inferred from homology"/>
<evidence type="ECO:0000256" key="3">
    <source>
        <dbReference type="ARBA" id="ARBA00022630"/>
    </source>
</evidence>
<dbReference type="PRINTS" id="PR00370">
    <property type="entry name" value="FMOXYGENASE"/>
</dbReference>
<evidence type="ECO:0000256" key="4">
    <source>
        <dbReference type="ARBA" id="ARBA00022827"/>
    </source>
</evidence>
<keyword evidence="5" id="KW-0521">NADP</keyword>
<comment type="similarity">
    <text evidence="2">Belongs to the FAD-binding monooxygenase family.</text>
</comment>
<dbReference type="Gene3D" id="3.50.50.60">
    <property type="entry name" value="FAD/NAD(P)-binding domain"/>
    <property type="match status" value="1"/>
</dbReference>
<dbReference type="InterPro" id="IPR020946">
    <property type="entry name" value="Flavin_mOase-like"/>
</dbReference>
<dbReference type="InterPro" id="IPR036188">
    <property type="entry name" value="FAD/NAD-bd_sf"/>
</dbReference>
<evidence type="ECO:0000313" key="9">
    <source>
        <dbReference type="Proteomes" id="UP000695264"/>
    </source>
</evidence>
<dbReference type="PANTHER" id="PTHR23023">
    <property type="entry name" value="DIMETHYLANILINE MONOOXYGENASE"/>
    <property type="match status" value="1"/>
</dbReference>
<evidence type="ECO:0000256" key="7">
    <source>
        <dbReference type="SAM" id="MobiDB-lite"/>
    </source>
</evidence>